<dbReference type="GO" id="GO:0003677">
    <property type="term" value="F:DNA binding"/>
    <property type="evidence" value="ECO:0007669"/>
    <property type="project" value="InterPro"/>
</dbReference>
<organism evidence="2 3">
    <name type="scientific">Lactococcus garvieae DCC43</name>
    <dbReference type="NCBI Taxonomy" id="1231377"/>
    <lineage>
        <taxon>Bacteria</taxon>
        <taxon>Bacillati</taxon>
        <taxon>Bacillota</taxon>
        <taxon>Bacilli</taxon>
        <taxon>Lactobacillales</taxon>
        <taxon>Streptococcaceae</taxon>
        <taxon>Lactococcus</taxon>
    </lineage>
</organism>
<name>K2PNZ0_9LACT</name>
<dbReference type="PATRIC" id="fig|1231377.3.peg.608"/>
<protein>
    <submittedName>
        <fullName evidence="2">Transcriptional regulator, xre family</fullName>
    </submittedName>
</protein>
<evidence type="ECO:0000313" key="2">
    <source>
        <dbReference type="EMBL" id="EKF51979.1"/>
    </source>
</evidence>
<dbReference type="eggNOG" id="COG1396">
    <property type="taxonomic scope" value="Bacteria"/>
</dbReference>
<dbReference type="CDD" id="cd00093">
    <property type="entry name" value="HTH_XRE"/>
    <property type="match status" value="1"/>
</dbReference>
<feature type="domain" description="HTH cro/C1-type" evidence="1">
    <location>
        <begin position="7"/>
        <end position="59"/>
    </location>
</feature>
<sequence length="124" mass="14117">MTILDRIKELSKSRDKTVKEVAIELGLGENYLYSLKNKIPNGQTLQKLADYFHVSVDYLLGREDIPGDELDEIMNAYGFSDSLKQSIKSTENYSGKPLTEENYKAMADLVNMYLQSVKAENQDK</sequence>
<proteinExistence type="predicted"/>
<dbReference type="PROSITE" id="PS50943">
    <property type="entry name" value="HTH_CROC1"/>
    <property type="match status" value="1"/>
</dbReference>
<dbReference type="SMART" id="SM00530">
    <property type="entry name" value="HTH_XRE"/>
    <property type="match status" value="1"/>
</dbReference>
<dbReference type="SUPFAM" id="SSF47413">
    <property type="entry name" value="lambda repressor-like DNA-binding domains"/>
    <property type="match status" value="1"/>
</dbReference>
<gene>
    <name evidence="2" type="ORF">C426_0607</name>
</gene>
<dbReference type="Proteomes" id="UP000006787">
    <property type="component" value="Unassembled WGS sequence"/>
</dbReference>
<dbReference type="Gene3D" id="1.10.260.40">
    <property type="entry name" value="lambda repressor-like DNA-binding domains"/>
    <property type="match status" value="1"/>
</dbReference>
<dbReference type="InterPro" id="IPR010982">
    <property type="entry name" value="Lambda_DNA-bd_dom_sf"/>
</dbReference>
<dbReference type="RefSeq" id="WP_003134906.1">
    <property type="nucleotide sequence ID" value="NZ_AMQS01000007.1"/>
</dbReference>
<accession>K2PNZ0</accession>
<dbReference type="InterPro" id="IPR001387">
    <property type="entry name" value="Cro/C1-type_HTH"/>
</dbReference>
<dbReference type="AlphaFoldDB" id="K2PNZ0"/>
<evidence type="ECO:0000313" key="3">
    <source>
        <dbReference type="Proteomes" id="UP000006787"/>
    </source>
</evidence>
<dbReference type="Pfam" id="PF01381">
    <property type="entry name" value="HTH_3"/>
    <property type="match status" value="1"/>
</dbReference>
<evidence type="ECO:0000259" key="1">
    <source>
        <dbReference type="PROSITE" id="PS50943"/>
    </source>
</evidence>
<comment type="caution">
    <text evidence="2">The sequence shown here is derived from an EMBL/GenBank/DDBJ whole genome shotgun (WGS) entry which is preliminary data.</text>
</comment>
<reference evidence="2 3" key="1">
    <citation type="journal article" date="2012" name="J. Bacteriol.">
        <title>Genome Sequence of the Bacteriocin-Producing Strain Lactococcus garvieae DCC43.</title>
        <authorList>
            <person name="Gabrielsen C."/>
            <person name="Brede D.A."/>
            <person name="Hernandez P.E."/>
            <person name="Nes I.F."/>
            <person name="Diep D.B."/>
        </authorList>
    </citation>
    <scope>NUCLEOTIDE SEQUENCE [LARGE SCALE GENOMIC DNA]</scope>
    <source>
        <strain evidence="2 3">DCC43</strain>
    </source>
</reference>
<dbReference type="EMBL" id="AMQS01000007">
    <property type="protein sequence ID" value="EKF51979.1"/>
    <property type="molecule type" value="Genomic_DNA"/>
</dbReference>